<name>A0ACC0XG45_9ROSI</name>
<comment type="caution">
    <text evidence="1">The sequence shown here is derived from an EMBL/GenBank/DDBJ whole genome shotgun (WGS) entry which is preliminary data.</text>
</comment>
<organism evidence="1 2">
    <name type="scientific">Pistacia integerrima</name>
    <dbReference type="NCBI Taxonomy" id="434235"/>
    <lineage>
        <taxon>Eukaryota</taxon>
        <taxon>Viridiplantae</taxon>
        <taxon>Streptophyta</taxon>
        <taxon>Embryophyta</taxon>
        <taxon>Tracheophyta</taxon>
        <taxon>Spermatophyta</taxon>
        <taxon>Magnoliopsida</taxon>
        <taxon>eudicotyledons</taxon>
        <taxon>Gunneridae</taxon>
        <taxon>Pentapetalae</taxon>
        <taxon>rosids</taxon>
        <taxon>malvids</taxon>
        <taxon>Sapindales</taxon>
        <taxon>Anacardiaceae</taxon>
        <taxon>Pistacia</taxon>
    </lineage>
</organism>
<dbReference type="EMBL" id="CM047747">
    <property type="protein sequence ID" value="KAJ0017344.1"/>
    <property type="molecule type" value="Genomic_DNA"/>
</dbReference>
<evidence type="ECO:0000313" key="1">
    <source>
        <dbReference type="EMBL" id="KAJ0017344.1"/>
    </source>
</evidence>
<gene>
    <name evidence="1" type="ORF">Pint_11824</name>
</gene>
<sequence>MAGNVDDNFVPNVPPLLPRGCKFSPDNGVLIEFYLKKKILGKPLPSDCIPTVEVYSRNPTQLPLPTGDFWRVENEWYFFTTKPHNDSVTLTNDGYYSVIKEEETIKQEDEEIGFMRTLAYFQGTPPSGKKSKWTIYEFRVKPNTIPTIQHDDALKAKVSSFVVCKLSIEKKKRKYTRKNKNDSMKLK</sequence>
<reference evidence="2" key="1">
    <citation type="journal article" date="2023" name="G3 (Bethesda)">
        <title>Genome assembly and association tests identify interacting loci associated with vigor, precocity, and sex in interspecific pistachio rootstocks.</title>
        <authorList>
            <person name="Palmer W."/>
            <person name="Jacygrad E."/>
            <person name="Sagayaradj S."/>
            <person name="Cavanaugh K."/>
            <person name="Han R."/>
            <person name="Bertier L."/>
            <person name="Beede B."/>
            <person name="Kafkas S."/>
            <person name="Golino D."/>
            <person name="Preece J."/>
            <person name="Michelmore R."/>
        </authorList>
    </citation>
    <scope>NUCLEOTIDE SEQUENCE [LARGE SCALE GENOMIC DNA]</scope>
</reference>
<keyword evidence="2" id="KW-1185">Reference proteome</keyword>
<accession>A0ACC0XG45</accession>
<dbReference type="Proteomes" id="UP001163603">
    <property type="component" value="Chromosome 12"/>
</dbReference>
<evidence type="ECO:0000313" key="2">
    <source>
        <dbReference type="Proteomes" id="UP001163603"/>
    </source>
</evidence>
<protein>
    <submittedName>
        <fullName evidence="1">Uncharacterized protein</fullName>
    </submittedName>
</protein>
<proteinExistence type="predicted"/>